<dbReference type="Proteomes" id="UP001596317">
    <property type="component" value="Unassembled WGS sequence"/>
</dbReference>
<keyword evidence="1" id="KW-0472">Membrane</keyword>
<keyword evidence="3" id="KW-1185">Reference proteome</keyword>
<dbReference type="RefSeq" id="WP_380057832.1">
    <property type="nucleotide sequence ID" value="NZ_JBHSWB010000001.1"/>
</dbReference>
<protein>
    <submittedName>
        <fullName evidence="2">Uncharacterized protein</fullName>
    </submittedName>
</protein>
<sequence length="268" mass="28037">MRFTFPLPQGSGTLSGFALVVNGVPLRPGAQDSGQSWEGEVPARGSVTVQVRYRHQGARSWSYVLSRREALRDFDLTLNADRPAKFQRYALFPTSQTRAALGGQTTLRWHLTDAITAQDVAVVFTGGNLRETLRKVHVAQAVALSLSALLALAWAQSRRRPLPPLALAGALLALGLGFTLGGVLTAYLPPLLAEALGAAAGLGLALLVLPGAPLRRLLLAPLALGAALPLTFLSGGHAGLLLSLLAVAALLALSRGRWRTPGPTASAA</sequence>
<accession>A0ABW1ZP64</accession>
<evidence type="ECO:0000313" key="3">
    <source>
        <dbReference type="Proteomes" id="UP001596317"/>
    </source>
</evidence>
<evidence type="ECO:0000313" key="2">
    <source>
        <dbReference type="EMBL" id="MFC6662067.1"/>
    </source>
</evidence>
<organism evidence="2 3">
    <name type="scientific">Deinococcus multiflagellatus</name>
    <dbReference type="NCBI Taxonomy" id="1656887"/>
    <lineage>
        <taxon>Bacteria</taxon>
        <taxon>Thermotogati</taxon>
        <taxon>Deinococcota</taxon>
        <taxon>Deinococci</taxon>
        <taxon>Deinococcales</taxon>
        <taxon>Deinococcaceae</taxon>
        <taxon>Deinococcus</taxon>
    </lineage>
</organism>
<keyword evidence="1" id="KW-0812">Transmembrane</keyword>
<feature type="transmembrane region" description="Helical" evidence="1">
    <location>
        <begin position="136"/>
        <end position="155"/>
    </location>
</feature>
<evidence type="ECO:0000256" key="1">
    <source>
        <dbReference type="SAM" id="Phobius"/>
    </source>
</evidence>
<reference evidence="3" key="1">
    <citation type="journal article" date="2019" name="Int. J. Syst. Evol. Microbiol.">
        <title>The Global Catalogue of Microorganisms (GCM) 10K type strain sequencing project: providing services to taxonomists for standard genome sequencing and annotation.</title>
        <authorList>
            <consortium name="The Broad Institute Genomics Platform"/>
            <consortium name="The Broad Institute Genome Sequencing Center for Infectious Disease"/>
            <person name="Wu L."/>
            <person name="Ma J."/>
        </authorList>
    </citation>
    <scope>NUCLEOTIDE SEQUENCE [LARGE SCALE GENOMIC DNA]</scope>
    <source>
        <strain evidence="3">CCUG 63830</strain>
    </source>
</reference>
<feature type="transmembrane region" description="Helical" evidence="1">
    <location>
        <begin position="232"/>
        <end position="253"/>
    </location>
</feature>
<keyword evidence="1" id="KW-1133">Transmembrane helix</keyword>
<name>A0ABW1ZP64_9DEIO</name>
<gene>
    <name evidence="2" type="ORF">ACFP90_18350</name>
</gene>
<feature type="transmembrane region" description="Helical" evidence="1">
    <location>
        <begin position="195"/>
        <end position="212"/>
    </location>
</feature>
<proteinExistence type="predicted"/>
<dbReference type="EMBL" id="JBHSWB010000001">
    <property type="protein sequence ID" value="MFC6662067.1"/>
    <property type="molecule type" value="Genomic_DNA"/>
</dbReference>
<feature type="transmembrane region" description="Helical" evidence="1">
    <location>
        <begin position="167"/>
        <end position="188"/>
    </location>
</feature>
<comment type="caution">
    <text evidence="2">The sequence shown here is derived from an EMBL/GenBank/DDBJ whole genome shotgun (WGS) entry which is preliminary data.</text>
</comment>